<protein>
    <submittedName>
        <fullName evidence="2">Uncharacterized protein</fullName>
    </submittedName>
</protein>
<geneLocation type="plasmid" evidence="3">
    <name>pldw-31</name>
</geneLocation>
<dbReference type="KEGG" id="hli:HLI_21340"/>
<name>A0A410MJ95_9BACI</name>
<evidence type="ECO:0000256" key="1">
    <source>
        <dbReference type="SAM" id="MobiDB-lite"/>
    </source>
</evidence>
<evidence type="ECO:0000313" key="2">
    <source>
        <dbReference type="EMBL" id="QAS54802.1"/>
    </source>
</evidence>
<dbReference type="AlphaFoldDB" id="A0A410MJ95"/>
<feature type="region of interest" description="Disordered" evidence="1">
    <location>
        <begin position="98"/>
        <end position="217"/>
    </location>
</feature>
<feature type="compositionally biased region" description="Polar residues" evidence="1">
    <location>
        <begin position="133"/>
        <end position="144"/>
    </location>
</feature>
<keyword evidence="2" id="KW-0614">Plasmid</keyword>
<accession>A0A410MJ95</accession>
<dbReference type="RefSeq" id="WP_128527031.1">
    <property type="nucleotide sequence ID" value="NZ_CP026119.1"/>
</dbReference>
<proteinExistence type="predicted"/>
<evidence type="ECO:0000313" key="3">
    <source>
        <dbReference type="Proteomes" id="UP000287756"/>
    </source>
</evidence>
<feature type="compositionally biased region" description="Basic and acidic residues" evidence="1">
    <location>
        <begin position="117"/>
        <end position="132"/>
    </location>
</feature>
<feature type="compositionally biased region" description="Basic and acidic residues" evidence="1">
    <location>
        <begin position="145"/>
        <end position="203"/>
    </location>
</feature>
<dbReference type="Proteomes" id="UP000287756">
    <property type="component" value="Plasmid pLDW-31"/>
</dbReference>
<dbReference type="OrthoDB" id="10005691at2"/>
<reference evidence="2 3" key="1">
    <citation type="submission" date="2018-01" db="EMBL/GenBank/DDBJ databases">
        <title>The whole genome sequencing and assembly of Halobacillus litoralis ERB031 strain.</title>
        <authorList>
            <person name="Lee S.-J."/>
            <person name="Park M.-K."/>
            <person name="Kim J.-Y."/>
            <person name="Lee Y.-J."/>
            <person name="Yi H."/>
            <person name="Bahn Y.-S."/>
            <person name="Kim J.F."/>
            <person name="Lee D.-W."/>
        </authorList>
    </citation>
    <scope>NUCLEOTIDE SEQUENCE [LARGE SCALE GENOMIC DNA]</scope>
    <source>
        <strain evidence="2 3">ERB 031</strain>
        <plasmid evidence="3">pldw-31</plasmid>
    </source>
</reference>
<organism evidence="2 3">
    <name type="scientific">Halobacillus litoralis</name>
    <dbReference type="NCBI Taxonomy" id="45668"/>
    <lineage>
        <taxon>Bacteria</taxon>
        <taxon>Bacillati</taxon>
        <taxon>Bacillota</taxon>
        <taxon>Bacilli</taxon>
        <taxon>Bacillales</taxon>
        <taxon>Bacillaceae</taxon>
        <taxon>Halobacillus</taxon>
    </lineage>
</organism>
<dbReference type="EMBL" id="CP026119">
    <property type="protein sequence ID" value="QAS54802.1"/>
    <property type="molecule type" value="Genomic_DNA"/>
</dbReference>
<gene>
    <name evidence="2" type="ORF">HLI_21340</name>
</gene>
<sequence>MSRKRQTKEKKAGDIHPFYLNDNNVVNEFINKQTNANEGLRVAIELFVSQFGNIDVSKFVPNRRDPETLENILPILEMASKIEGNTPSSAGVYIERNKDAGETESAPSQSSINDEPPDNKNDGKDMDNEVNQRDNVNFVASNNKNEGRNQENLLKDEDKTESKNSHSDLRKDSESINVDEHKVPQRENERKEKDGNDLNHEEESPADNDDMPSWMTE</sequence>